<reference evidence="2" key="1">
    <citation type="journal article" date="2006" name="Appl. Environ. Microbiol.">
        <title>Diversity of telomere palindromic sequences and replication genes among Streptomyces linear plasmids.</title>
        <authorList>
            <person name="Zhang R."/>
            <person name="Yang Y."/>
            <person name="Fang P."/>
            <person name="Jiang C."/>
            <person name="Xu L."/>
            <person name="Zhu Y."/>
            <person name="Shen M."/>
            <person name="Xia H."/>
            <person name="Zhao J."/>
            <person name="Chen T."/>
            <person name="Qin Z."/>
        </authorList>
    </citation>
    <scope>NUCLEOTIDE SEQUENCE</scope>
    <source>
        <strain evidence="2">FR1</strain>
        <plasmid evidence="2">pFRL1</plasmid>
    </source>
</reference>
<protein>
    <submittedName>
        <fullName evidence="2">Uncharacterized protein</fullName>
    </submittedName>
</protein>
<geneLocation type="plasmid" evidence="2">
    <name>pFRL1</name>
</geneLocation>
<evidence type="ECO:0000313" key="2">
    <source>
        <dbReference type="EMBL" id="ABC67425.1"/>
    </source>
</evidence>
<dbReference type="EMBL" id="DQ322651">
    <property type="protein sequence ID" value="ABC67425.1"/>
    <property type="molecule type" value="Genomic_DNA"/>
</dbReference>
<proteinExistence type="predicted"/>
<accession>Q2LEP0</accession>
<name>Q2LEP0_9ACTN</name>
<organism evidence="2">
    <name type="scientific">Streptomyces sp. FR1</name>
    <dbReference type="NCBI Taxonomy" id="349971"/>
    <lineage>
        <taxon>Bacteria</taxon>
        <taxon>Bacillati</taxon>
        <taxon>Actinomycetota</taxon>
        <taxon>Actinomycetes</taxon>
        <taxon>Kitasatosporales</taxon>
        <taxon>Streptomycetaceae</taxon>
        <taxon>Streptomyces</taxon>
    </lineage>
</organism>
<dbReference type="AlphaFoldDB" id="Q2LEP0"/>
<feature type="region of interest" description="Disordered" evidence="1">
    <location>
        <begin position="1"/>
        <end position="36"/>
    </location>
</feature>
<evidence type="ECO:0000256" key="1">
    <source>
        <dbReference type="SAM" id="MobiDB-lite"/>
    </source>
</evidence>
<keyword evidence="2" id="KW-0614">Plasmid</keyword>
<sequence length="139" mass="14847">MPPLARAPRGVRGRCGGPDSPAPAVQPASHTAQETTMTATVLTAETLIRRYADDLAYVAQEPPATDLAALISQLDTAAPRYEAAGINGHEDLETASLHLDEALHGTDETSREVFLRRADELLRPLVGDMTQEYRAAAGD</sequence>
<gene>
    <name evidence="2" type="ORF">pFRL1.37</name>
</gene>